<keyword evidence="1" id="KW-0812">Transmembrane</keyword>
<dbReference type="PANTHER" id="PTHR39614">
    <property type="entry name" value="INTEGRAL MEMBRANE PROTEIN"/>
    <property type="match status" value="1"/>
</dbReference>
<feature type="transmembrane region" description="Helical" evidence="1">
    <location>
        <begin position="129"/>
        <end position="146"/>
    </location>
</feature>
<feature type="transmembrane region" description="Helical" evidence="1">
    <location>
        <begin position="189"/>
        <end position="214"/>
    </location>
</feature>
<keyword evidence="4" id="KW-1185">Reference proteome</keyword>
<feature type="domain" description="Rhodopsin" evidence="2">
    <location>
        <begin position="152"/>
        <end position="256"/>
    </location>
</feature>
<dbReference type="InterPro" id="IPR049326">
    <property type="entry name" value="Rhodopsin_dom_fungi"/>
</dbReference>
<accession>A0A9Q8PEM2</accession>
<dbReference type="Proteomes" id="UP000756132">
    <property type="component" value="Chromosome 8"/>
</dbReference>
<dbReference type="KEGG" id="ffu:CLAFUR5_10865"/>
<dbReference type="OrthoDB" id="3897607at2759"/>
<sequence>MAETGGEQWSTAISASDRGPLVTIAAGLMLVAMVLFLGFRLTIRWPWAKLIGWDDWATMLGSLFACGQSIAVFVAIDRGLGVHRSDLSVEQSMEAWHALYASDVISIVALTGSKLAVSLLLLRLSTYKQHIYAARVITGLIITWGARADVRGAWIGLGALSILLEVALFVLPCFLVWNLKMKLSAKITVIVGFAFRIPASGLALARVLAVVKMLSAEDGQVDIDFTWDYVLPTIYTSVEMHYSLMAATIPCMHLFLRQFSTGKCGLTRPLLEPELTKDSQVIWVQPMSNYTGP</sequence>
<feature type="transmembrane region" description="Helical" evidence="1">
    <location>
        <begin position="96"/>
        <end position="122"/>
    </location>
</feature>
<keyword evidence="1" id="KW-0472">Membrane</keyword>
<protein>
    <recommendedName>
        <fullName evidence="2">Rhodopsin domain-containing protein</fullName>
    </recommendedName>
</protein>
<dbReference type="AlphaFoldDB" id="A0A9Q8PEM2"/>
<evidence type="ECO:0000259" key="2">
    <source>
        <dbReference type="Pfam" id="PF20684"/>
    </source>
</evidence>
<organism evidence="3 4">
    <name type="scientific">Passalora fulva</name>
    <name type="common">Tomato leaf mold</name>
    <name type="synonym">Cladosporium fulvum</name>
    <dbReference type="NCBI Taxonomy" id="5499"/>
    <lineage>
        <taxon>Eukaryota</taxon>
        <taxon>Fungi</taxon>
        <taxon>Dikarya</taxon>
        <taxon>Ascomycota</taxon>
        <taxon>Pezizomycotina</taxon>
        <taxon>Dothideomycetes</taxon>
        <taxon>Dothideomycetidae</taxon>
        <taxon>Mycosphaerellales</taxon>
        <taxon>Mycosphaerellaceae</taxon>
        <taxon>Fulvia</taxon>
    </lineage>
</organism>
<keyword evidence="1" id="KW-1133">Transmembrane helix</keyword>
<dbReference type="GeneID" id="71990743"/>
<reference evidence="3" key="2">
    <citation type="journal article" date="2022" name="Microb. Genom.">
        <title>A chromosome-scale genome assembly of the tomato pathogen Cladosporium fulvum reveals a compartmentalized genome architecture and the presence of a dispensable chromosome.</title>
        <authorList>
            <person name="Zaccaron A.Z."/>
            <person name="Chen L.H."/>
            <person name="Samaras A."/>
            <person name="Stergiopoulos I."/>
        </authorList>
    </citation>
    <scope>NUCLEOTIDE SEQUENCE</scope>
    <source>
        <strain evidence="3">Race5_Kim</strain>
    </source>
</reference>
<dbReference type="PANTHER" id="PTHR39614:SF2">
    <property type="entry name" value="INTEGRAL MEMBRANE PROTEIN"/>
    <property type="match status" value="1"/>
</dbReference>
<evidence type="ECO:0000256" key="1">
    <source>
        <dbReference type="SAM" id="Phobius"/>
    </source>
</evidence>
<dbReference type="RefSeq" id="XP_047765424.1">
    <property type="nucleotide sequence ID" value="XM_047910013.1"/>
</dbReference>
<feature type="domain" description="Rhodopsin" evidence="2">
    <location>
        <begin position="39"/>
        <end position="145"/>
    </location>
</feature>
<reference evidence="3" key="1">
    <citation type="submission" date="2021-12" db="EMBL/GenBank/DDBJ databases">
        <authorList>
            <person name="Zaccaron A."/>
            <person name="Stergiopoulos I."/>
        </authorList>
    </citation>
    <scope>NUCLEOTIDE SEQUENCE</scope>
    <source>
        <strain evidence="3">Race5_Kim</strain>
    </source>
</reference>
<gene>
    <name evidence="3" type="ORF">CLAFUR5_10865</name>
</gene>
<evidence type="ECO:0000313" key="3">
    <source>
        <dbReference type="EMBL" id="UJO21058.1"/>
    </source>
</evidence>
<dbReference type="Pfam" id="PF20684">
    <property type="entry name" value="Fung_rhodopsin"/>
    <property type="match status" value="2"/>
</dbReference>
<proteinExistence type="predicted"/>
<name>A0A9Q8PEM2_PASFU</name>
<dbReference type="EMBL" id="CP090170">
    <property type="protein sequence ID" value="UJO21058.1"/>
    <property type="molecule type" value="Genomic_DNA"/>
</dbReference>
<feature type="transmembrane region" description="Helical" evidence="1">
    <location>
        <begin position="152"/>
        <end position="177"/>
    </location>
</feature>
<evidence type="ECO:0000313" key="4">
    <source>
        <dbReference type="Proteomes" id="UP000756132"/>
    </source>
</evidence>
<feature type="transmembrane region" description="Helical" evidence="1">
    <location>
        <begin position="234"/>
        <end position="256"/>
    </location>
</feature>
<feature type="transmembrane region" description="Helical" evidence="1">
    <location>
        <begin position="55"/>
        <end position="76"/>
    </location>
</feature>
<feature type="transmembrane region" description="Helical" evidence="1">
    <location>
        <begin position="20"/>
        <end position="43"/>
    </location>
</feature>